<evidence type="ECO:0000313" key="1">
    <source>
        <dbReference type="EMBL" id="GMN74675.1"/>
    </source>
</evidence>
<accession>A0AA88JHK9</accession>
<comment type="caution">
    <text evidence="1">The sequence shown here is derived from an EMBL/GenBank/DDBJ whole genome shotgun (WGS) entry which is preliminary data.</text>
</comment>
<reference evidence="1" key="1">
    <citation type="submission" date="2023-07" db="EMBL/GenBank/DDBJ databases">
        <title>draft genome sequence of fig (Ficus carica).</title>
        <authorList>
            <person name="Takahashi T."/>
            <person name="Nishimura K."/>
        </authorList>
    </citation>
    <scope>NUCLEOTIDE SEQUENCE</scope>
</reference>
<evidence type="ECO:0000313" key="2">
    <source>
        <dbReference type="EMBL" id="GMN74690.1"/>
    </source>
</evidence>
<dbReference type="Proteomes" id="UP001187192">
    <property type="component" value="Unassembled WGS sequence"/>
</dbReference>
<dbReference type="AlphaFoldDB" id="A0AA88JHK9"/>
<dbReference type="EMBL" id="BTGU01013549">
    <property type="protein sequence ID" value="GMN74675.1"/>
    <property type="molecule type" value="Genomic_DNA"/>
</dbReference>
<gene>
    <name evidence="1" type="ORF">TIFTF001_053895</name>
    <name evidence="2" type="ORF">TIFTF001_053900</name>
</gene>
<proteinExistence type="predicted"/>
<dbReference type="EMBL" id="BTGU01013551">
    <property type="protein sequence ID" value="GMN74690.1"/>
    <property type="molecule type" value="Genomic_DNA"/>
</dbReference>
<name>A0AA88JHK9_FICCA</name>
<sequence>MFVNGGLDWNGSPTRAEIRCPTPEEDCAKDVIVDLLSTAGAREHEWRRFGYPCLQSKDLFRASSIGDLESDEGGGARFWLEIRLK</sequence>
<organism evidence="1 3">
    <name type="scientific">Ficus carica</name>
    <name type="common">Common fig</name>
    <dbReference type="NCBI Taxonomy" id="3494"/>
    <lineage>
        <taxon>Eukaryota</taxon>
        <taxon>Viridiplantae</taxon>
        <taxon>Streptophyta</taxon>
        <taxon>Embryophyta</taxon>
        <taxon>Tracheophyta</taxon>
        <taxon>Spermatophyta</taxon>
        <taxon>Magnoliopsida</taxon>
        <taxon>eudicotyledons</taxon>
        <taxon>Gunneridae</taxon>
        <taxon>Pentapetalae</taxon>
        <taxon>rosids</taxon>
        <taxon>fabids</taxon>
        <taxon>Rosales</taxon>
        <taxon>Moraceae</taxon>
        <taxon>Ficeae</taxon>
        <taxon>Ficus</taxon>
    </lineage>
</organism>
<evidence type="ECO:0000313" key="3">
    <source>
        <dbReference type="Proteomes" id="UP001187192"/>
    </source>
</evidence>
<keyword evidence="3" id="KW-1185">Reference proteome</keyword>
<protein>
    <submittedName>
        <fullName evidence="1">Uncharacterized protein</fullName>
    </submittedName>
</protein>